<accession>A0ABT3C383</accession>
<comment type="caution">
    <text evidence="1">The sequence shown here is derived from an EMBL/GenBank/DDBJ whole genome shotgun (WGS) entry which is preliminary data.</text>
</comment>
<dbReference type="RefSeq" id="WP_263943452.1">
    <property type="nucleotide sequence ID" value="NZ_JAOXMD010000029.1"/>
</dbReference>
<gene>
    <name evidence="1" type="ORF">OH718_23415</name>
</gene>
<dbReference type="EMBL" id="JAOXML010000029">
    <property type="protein sequence ID" value="MCV4379553.1"/>
    <property type="molecule type" value="Genomic_DNA"/>
</dbReference>
<dbReference type="Pfam" id="PF03692">
    <property type="entry name" value="CxxCxxCC"/>
    <property type="match status" value="1"/>
</dbReference>
<evidence type="ECO:0000313" key="2">
    <source>
        <dbReference type="Proteomes" id="UP001207294"/>
    </source>
</evidence>
<dbReference type="InterPro" id="IPR005358">
    <property type="entry name" value="Puta_zinc/iron-chelating_dom"/>
</dbReference>
<evidence type="ECO:0000313" key="1">
    <source>
        <dbReference type="EMBL" id="MCV4379553.1"/>
    </source>
</evidence>
<organism evidence="1 2">
    <name type="scientific">Pseudomonas capsici</name>
    <dbReference type="NCBI Taxonomy" id="2810614"/>
    <lineage>
        <taxon>Bacteria</taxon>
        <taxon>Pseudomonadati</taxon>
        <taxon>Pseudomonadota</taxon>
        <taxon>Gammaproteobacteria</taxon>
        <taxon>Pseudomonadales</taxon>
        <taxon>Pseudomonadaceae</taxon>
        <taxon>Pseudomonas</taxon>
    </lineage>
</organism>
<keyword evidence="2" id="KW-1185">Reference proteome</keyword>
<dbReference type="Proteomes" id="UP001207294">
    <property type="component" value="Unassembled WGS sequence"/>
</dbReference>
<sequence>MNNNAVRYTCVTCGICCKDRLVPLTMGEAEQWLERGDDVAVILEAFSPLPEGAETPEYLHNTSRATKVSAGKSDIHVIAIFTGNALKQCPNLRADNLCGIYEERPLVCQIYPMEINPFISISKENKLCPPESWESGEILCTDGVANPPLRALINQSRQADREDAATKVAVCASLGMNVASWKGDGFVVYFPEREALLATIQTRDINVTDFDSRWEVHTDNPYLRQQLTEAQVPLTREYSGDYLYQAL</sequence>
<name>A0ABT3C383_9PSED</name>
<reference evidence="1 2" key="1">
    <citation type="submission" date="2022-10" db="EMBL/GenBank/DDBJ databases">
        <title>Characterization of Pseudomonas capsici strains from pepper and tomato in Georgia.</title>
        <authorList>
            <person name="Zhao M."/>
            <person name="Dutta B."/>
        </authorList>
    </citation>
    <scope>NUCLEOTIDE SEQUENCE [LARGE SCALE GENOMIC DNA]</scope>
    <source>
        <strain evidence="1 2">Pc20-5</strain>
    </source>
</reference>
<proteinExistence type="predicted"/>
<protein>
    <submittedName>
        <fullName evidence="1">YkgJ family cysteine cluster protein</fullName>
    </submittedName>
</protein>